<keyword evidence="2" id="KW-1185">Reference proteome</keyword>
<reference evidence="1 2" key="1">
    <citation type="journal article" date="2019" name="Emerg. Microbes Infect.">
        <title>Comprehensive subspecies identification of 175 nontuberculous mycobacteria species based on 7547 genomic profiles.</title>
        <authorList>
            <person name="Matsumoto Y."/>
            <person name="Kinjo T."/>
            <person name="Motooka D."/>
            <person name="Nabeya D."/>
            <person name="Jung N."/>
            <person name="Uechi K."/>
            <person name="Horii T."/>
            <person name="Iida T."/>
            <person name="Fujita J."/>
            <person name="Nakamura S."/>
        </authorList>
    </citation>
    <scope>NUCLEOTIDE SEQUENCE [LARGE SCALE GENOMIC DNA]</scope>
    <source>
        <strain evidence="1 2">JCM 13571</strain>
    </source>
</reference>
<sequence length="220" mass="23724">MPIARSAYAHDVELWVDGGDQTAFTSALAMHETDSWAGRHTGDVDESVATFDEHEWWIARLLARQGHNVIALPTRHLAGLRSPDAAVSGLLTEFKTYTGRNPRQLLSRVPKAWPQADRVVVGVDAPWDSAMLRSVFHAATASARRRGMRAVMFVGDGFQLEWGDWNGCLASSATTEHPGGIAAATAAGCGGTDDDRHRRAADLAGPGDEVLIVLGHACFR</sequence>
<dbReference type="Proteomes" id="UP000467260">
    <property type="component" value="Chromosome"/>
</dbReference>
<dbReference type="AlphaFoldDB" id="A0A7I7WZK1"/>
<accession>A0A7I7WZK1</accession>
<name>A0A7I7WZK1_9MYCO</name>
<organism evidence="1 2">
    <name type="scientific">Mycolicibacter hiberniae</name>
    <dbReference type="NCBI Taxonomy" id="29314"/>
    <lineage>
        <taxon>Bacteria</taxon>
        <taxon>Bacillati</taxon>
        <taxon>Actinomycetota</taxon>
        <taxon>Actinomycetes</taxon>
        <taxon>Mycobacteriales</taxon>
        <taxon>Mycobacteriaceae</taxon>
        <taxon>Mycolicibacter</taxon>
    </lineage>
</organism>
<dbReference type="EMBL" id="AP022609">
    <property type="protein sequence ID" value="BBZ22924.1"/>
    <property type="molecule type" value="Genomic_DNA"/>
</dbReference>
<evidence type="ECO:0000313" key="1">
    <source>
        <dbReference type="EMBL" id="BBZ22924.1"/>
    </source>
</evidence>
<proteinExistence type="predicted"/>
<dbReference type="KEGG" id="mhib:MHIB_13420"/>
<evidence type="ECO:0000313" key="2">
    <source>
        <dbReference type="Proteomes" id="UP000467260"/>
    </source>
</evidence>
<dbReference type="Gene3D" id="3.40.1350.120">
    <property type="match status" value="1"/>
</dbReference>
<protein>
    <submittedName>
        <fullName evidence="1">Uncharacterized protein</fullName>
    </submittedName>
</protein>
<gene>
    <name evidence="1" type="ORF">MHIB_13420</name>
</gene>